<dbReference type="InterPro" id="IPR057327">
    <property type="entry name" value="Vts1_dom"/>
</dbReference>
<accession>A0A1X2J1G5</accession>
<feature type="compositionally biased region" description="Polar residues" evidence="4">
    <location>
        <begin position="245"/>
        <end position="275"/>
    </location>
</feature>
<sequence length="575" mass="64794">MSRQSIYNQPQADLYSQSSSFGFKFPPSTSTEESMNKKPPVSAPTSLKNKHTENQARPESLQHRRTTPSPESQLLDKWSEDLQQYEMVLDSLVSTSLDNNVKEEIKHVDQWYRYLSETERTATAYALLQHSTPLQIRFFITVLQQLGKKDPVTSLLSPVYSEFDTTQMDPLSANSSYRDTINGDIHPTSNKNRRSYAFGEMDESLFQRQPYTSFKETGGVLGSSSTSSSSSGGRRLSDDFLDTPVSHQFSTPASSSNWSHRSMNTGLRTGNQDTSYSRHTDHRPKSADISHWSLSASPSHSNANNGNNHHQHQSFLPPPTATTLPVTPTSPTRLSWHGLPSLATNQFSDPVFCPPSIQQSNKRTSEIGHSLSGGPMDSITEKLNQWTLYSSSDLTSNGNNRQLPPRSQYNINRNNGNENMPPTNYHQVYPNNTAHQPSSSTSSTLPHTVHSNGKRAASGLRYYDIYDNDQKATALTKSNRQHDTKFTGMQQKDLQNAEEVHIRLLEDIPLWLKSLRLHKYTHIFQSMTWQTMVKLSDDDLKAKGVAALGARRKLLKVFDQVKNYCDKNNIKYDSV</sequence>
<dbReference type="GO" id="GO:0000289">
    <property type="term" value="P:nuclear-transcribed mRNA poly(A) tail shortening"/>
    <property type="evidence" value="ECO:0007669"/>
    <property type="project" value="TreeGrafter"/>
</dbReference>
<dbReference type="InterPro" id="IPR050897">
    <property type="entry name" value="SMAUG/VTS1_RNA-bind"/>
</dbReference>
<evidence type="ECO:0000256" key="4">
    <source>
        <dbReference type="SAM" id="MobiDB-lite"/>
    </source>
</evidence>
<feature type="region of interest" description="Disordered" evidence="4">
    <location>
        <begin position="393"/>
        <end position="453"/>
    </location>
</feature>
<dbReference type="Proteomes" id="UP000193560">
    <property type="component" value="Unassembled WGS sequence"/>
</dbReference>
<dbReference type="GO" id="GO:0000932">
    <property type="term" value="C:P-body"/>
    <property type="evidence" value="ECO:0007669"/>
    <property type="project" value="TreeGrafter"/>
</dbReference>
<feature type="region of interest" description="Disordered" evidence="4">
    <location>
        <begin position="350"/>
        <end position="378"/>
    </location>
</feature>
<organism evidence="6 7">
    <name type="scientific">Absidia repens</name>
    <dbReference type="NCBI Taxonomy" id="90262"/>
    <lineage>
        <taxon>Eukaryota</taxon>
        <taxon>Fungi</taxon>
        <taxon>Fungi incertae sedis</taxon>
        <taxon>Mucoromycota</taxon>
        <taxon>Mucoromycotina</taxon>
        <taxon>Mucoromycetes</taxon>
        <taxon>Mucorales</taxon>
        <taxon>Cunninghamellaceae</taxon>
        <taxon>Absidia</taxon>
    </lineage>
</organism>
<keyword evidence="2" id="KW-0963">Cytoplasm</keyword>
<dbReference type="Pfam" id="PF25479">
    <property type="entry name" value="Vts1"/>
    <property type="match status" value="1"/>
</dbReference>
<feature type="region of interest" description="Disordered" evidence="4">
    <location>
        <begin position="1"/>
        <end position="73"/>
    </location>
</feature>
<comment type="subcellular location">
    <subcellularLocation>
        <location evidence="1">Cytoplasm</location>
    </subcellularLocation>
</comment>
<evidence type="ECO:0000256" key="1">
    <source>
        <dbReference type="ARBA" id="ARBA00004496"/>
    </source>
</evidence>
<keyword evidence="7" id="KW-1185">Reference proteome</keyword>
<proteinExistence type="predicted"/>
<dbReference type="PANTHER" id="PTHR12515">
    <property type="entry name" value="STERILE ALPHA MOTIF DOMAIN CONTAINING PROTEIN 4-RELATED"/>
    <property type="match status" value="1"/>
</dbReference>
<dbReference type="Gene3D" id="1.10.150.50">
    <property type="entry name" value="Transcription Factor, Ets-1"/>
    <property type="match status" value="1"/>
</dbReference>
<evidence type="ECO:0000259" key="5">
    <source>
        <dbReference type="PROSITE" id="PS50105"/>
    </source>
</evidence>
<feature type="compositionally biased region" description="Polar residues" evidence="4">
    <location>
        <begin position="1"/>
        <end position="33"/>
    </location>
</feature>
<protein>
    <recommendedName>
        <fullName evidence="5">SAM domain-containing protein</fullName>
    </recommendedName>
</protein>
<gene>
    <name evidence="6" type="ORF">BCR42DRAFT_400618</name>
</gene>
<feature type="compositionally biased region" description="Polar residues" evidence="4">
    <location>
        <begin position="393"/>
        <end position="437"/>
    </location>
</feature>
<dbReference type="InterPro" id="IPR013761">
    <property type="entry name" value="SAM/pointed_sf"/>
</dbReference>
<dbReference type="PANTHER" id="PTHR12515:SF5">
    <property type="entry name" value="PROTEIN SMAUG"/>
    <property type="match status" value="1"/>
</dbReference>
<evidence type="ECO:0000313" key="7">
    <source>
        <dbReference type="Proteomes" id="UP000193560"/>
    </source>
</evidence>
<dbReference type="OrthoDB" id="2155283at2759"/>
<evidence type="ECO:0000313" key="6">
    <source>
        <dbReference type="EMBL" id="ORZ25653.1"/>
    </source>
</evidence>
<feature type="compositionally biased region" description="Basic and acidic residues" evidence="4">
    <location>
        <begin position="50"/>
        <end position="62"/>
    </location>
</feature>
<dbReference type="GO" id="GO:0003729">
    <property type="term" value="F:mRNA binding"/>
    <property type="evidence" value="ECO:0007669"/>
    <property type="project" value="TreeGrafter"/>
</dbReference>
<feature type="compositionally biased region" description="Basic and acidic residues" evidence="4">
    <location>
        <begin position="276"/>
        <end position="288"/>
    </location>
</feature>
<evidence type="ECO:0000256" key="2">
    <source>
        <dbReference type="ARBA" id="ARBA00022490"/>
    </source>
</evidence>
<dbReference type="EMBL" id="MCGE01000001">
    <property type="protein sequence ID" value="ORZ25653.1"/>
    <property type="molecule type" value="Genomic_DNA"/>
</dbReference>
<feature type="region of interest" description="Disordered" evidence="4">
    <location>
        <begin position="216"/>
        <end position="337"/>
    </location>
</feature>
<comment type="caution">
    <text evidence="6">The sequence shown here is derived from an EMBL/GenBank/DDBJ whole genome shotgun (WGS) entry which is preliminary data.</text>
</comment>
<feature type="compositionally biased region" description="Low complexity" evidence="4">
    <location>
        <begin position="222"/>
        <end position="234"/>
    </location>
</feature>
<dbReference type="SMART" id="SM00454">
    <property type="entry name" value="SAM"/>
    <property type="match status" value="1"/>
</dbReference>
<feature type="compositionally biased region" description="Low complexity" evidence="4">
    <location>
        <begin position="290"/>
        <end position="308"/>
    </location>
</feature>
<dbReference type="InterPro" id="IPR001660">
    <property type="entry name" value="SAM"/>
</dbReference>
<evidence type="ECO:0000256" key="3">
    <source>
        <dbReference type="ARBA" id="ARBA00022884"/>
    </source>
</evidence>
<keyword evidence="3" id="KW-0694">RNA-binding</keyword>
<dbReference type="SUPFAM" id="SSF47769">
    <property type="entry name" value="SAM/Pointed domain"/>
    <property type="match status" value="1"/>
</dbReference>
<feature type="compositionally biased region" description="Low complexity" evidence="4">
    <location>
        <begin position="321"/>
        <end position="332"/>
    </location>
</feature>
<feature type="domain" description="SAM" evidence="5">
    <location>
        <begin position="506"/>
        <end position="564"/>
    </location>
</feature>
<name>A0A1X2J1G5_9FUNG</name>
<dbReference type="Pfam" id="PF07647">
    <property type="entry name" value="SAM_2"/>
    <property type="match status" value="1"/>
</dbReference>
<dbReference type="AlphaFoldDB" id="A0A1X2J1G5"/>
<dbReference type="PROSITE" id="PS50105">
    <property type="entry name" value="SAM_DOMAIN"/>
    <property type="match status" value="1"/>
</dbReference>
<reference evidence="6 7" key="1">
    <citation type="submission" date="2016-07" db="EMBL/GenBank/DDBJ databases">
        <title>Pervasive Adenine N6-methylation of Active Genes in Fungi.</title>
        <authorList>
            <consortium name="DOE Joint Genome Institute"/>
            <person name="Mondo S.J."/>
            <person name="Dannebaum R.O."/>
            <person name="Kuo R.C."/>
            <person name="Labutti K."/>
            <person name="Haridas S."/>
            <person name="Kuo A."/>
            <person name="Salamov A."/>
            <person name="Ahrendt S.R."/>
            <person name="Lipzen A."/>
            <person name="Sullivan W."/>
            <person name="Andreopoulos W.B."/>
            <person name="Clum A."/>
            <person name="Lindquist E."/>
            <person name="Daum C."/>
            <person name="Ramamoorthy G.K."/>
            <person name="Gryganskyi A."/>
            <person name="Culley D."/>
            <person name="Magnuson J.K."/>
            <person name="James T.Y."/>
            <person name="O'Malley M.A."/>
            <person name="Stajich J.E."/>
            <person name="Spatafora J.W."/>
            <person name="Visel A."/>
            <person name="Grigoriev I.V."/>
        </authorList>
    </citation>
    <scope>NUCLEOTIDE SEQUENCE [LARGE SCALE GENOMIC DNA]</scope>
    <source>
        <strain evidence="6 7">NRRL 1336</strain>
    </source>
</reference>